<gene>
    <name evidence="2" type="ORF">CJ198_11905</name>
</gene>
<evidence type="ECO:0000313" key="3">
    <source>
        <dbReference type="Proteomes" id="UP000235703"/>
    </source>
</evidence>
<dbReference type="Proteomes" id="UP000235703">
    <property type="component" value="Unassembled WGS sequence"/>
</dbReference>
<protein>
    <submittedName>
        <fullName evidence="2">Uncharacterized protein</fullName>
    </submittedName>
</protein>
<reference evidence="2 3" key="1">
    <citation type="submission" date="2017-09" db="EMBL/GenBank/DDBJ databases">
        <title>Bacterial strain isolated from the female urinary microbiota.</title>
        <authorList>
            <person name="Thomas-White K."/>
            <person name="Kumar N."/>
            <person name="Forster S."/>
            <person name="Putonti C."/>
            <person name="Lawley T."/>
            <person name="Wolfe A.J."/>
        </authorList>
    </citation>
    <scope>NUCLEOTIDE SEQUENCE [LARGE SCALE GENOMIC DNA]</scope>
    <source>
        <strain evidence="2 3">UMB0680</strain>
    </source>
</reference>
<organism evidence="2 3">
    <name type="scientific">Brevibacterium luteolum</name>
    <dbReference type="NCBI Taxonomy" id="199591"/>
    <lineage>
        <taxon>Bacteria</taxon>
        <taxon>Bacillati</taxon>
        <taxon>Actinomycetota</taxon>
        <taxon>Actinomycetes</taxon>
        <taxon>Micrococcales</taxon>
        <taxon>Brevibacteriaceae</taxon>
        <taxon>Brevibacterium</taxon>
    </lineage>
</organism>
<comment type="caution">
    <text evidence="2">The sequence shown here is derived from an EMBL/GenBank/DDBJ whole genome shotgun (WGS) entry which is preliminary data.</text>
</comment>
<proteinExistence type="predicted"/>
<sequence length="89" mass="9608">MTEDHADTPIMASDADLDGIEVSFDKRPTGAALSADEERRLARAAVAAALVAIRQLAGAAAEEPVKKAGGFADPRRKVRRPMPPSWRRR</sequence>
<evidence type="ECO:0000313" key="2">
    <source>
        <dbReference type="EMBL" id="PMB97245.1"/>
    </source>
</evidence>
<accession>A0A2N6PEY0</accession>
<feature type="region of interest" description="Disordered" evidence="1">
    <location>
        <begin position="63"/>
        <end position="89"/>
    </location>
</feature>
<dbReference type="EMBL" id="PNFZ01000008">
    <property type="protein sequence ID" value="PMB97245.1"/>
    <property type="molecule type" value="Genomic_DNA"/>
</dbReference>
<dbReference type="RefSeq" id="WP_102162832.1">
    <property type="nucleotide sequence ID" value="NZ_PNFZ01000008.1"/>
</dbReference>
<evidence type="ECO:0000256" key="1">
    <source>
        <dbReference type="SAM" id="MobiDB-lite"/>
    </source>
</evidence>
<dbReference type="AlphaFoldDB" id="A0A2N6PEY0"/>
<keyword evidence="3" id="KW-1185">Reference proteome</keyword>
<feature type="compositionally biased region" description="Basic residues" evidence="1">
    <location>
        <begin position="76"/>
        <end position="89"/>
    </location>
</feature>
<name>A0A2N6PEY0_9MICO</name>